<name>A0A4C1X0G5_EUMVA</name>
<gene>
    <name evidence="1" type="ORF">EVAR_38446_1</name>
</gene>
<proteinExistence type="predicted"/>
<comment type="caution">
    <text evidence="1">The sequence shown here is derived from an EMBL/GenBank/DDBJ whole genome shotgun (WGS) entry which is preliminary data.</text>
</comment>
<dbReference type="AlphaFoldDB" id="A0A4C1X0G5"/>
<protein>
    <submittedName>
        <fullName evidence="1">Uncharacterized protein</fullName>
    </submittedName>
</protein>
<organism evidence="1 2">
    <name type="scientific">Eumeta variegata</name>
    <name type="common">Bagworm moth</name>
    <name type="synonym">Eumeta japonica</name>
    <dbReference type="NCBI Taxonomy" id="151549"/>
    <lineage>
        <taxon>Eukaryota</taxon>
        <taxon>Metazoa</taxon>
        <taxon>Ecdysozoa</taxon>
        <taxon>Arthropoda</taxon>
        <taxon>Hexapoda</taxon>
        <taxon>Insecta</taxon>
        <taxon>Pterygota</taxon>
        <taxon>Neoptera</taxon>
        <taxon>Endopterygota</taxon>
        <taxon>Lepidoptera</taxon>
        <taxon>Glossata</taxon>
        <taxon>Ditrysia</taxon>
        <taxon>Tineoidea</taxon>
        <taxon>Psychidae</taxon>
        <taxon>Oiketicinae</taxon>
        <taxon>Eumeta</taxon>
    </lineage>
</organism>
<dbReference type="Proteomes" id="UP000299102">
    <property type="component" value="Unassembled WGS sequence"/>
</dbReference>
<reference evidence="1 2" key="1">
    <citation type="journal article" date="2019" name="Commun. Biol.">
        <title>The bagworm genome reveals a unique fibroin gene that provides high tensile strength.</title>
        <authorList>
            <person name="Kono N."/>
            <person name="Nakamura H."/>
            <person name="Ohtoshi R."/>
            <person name="Tomita M."/>
            <person name="Numata K."/>
            <person name="Arakawa K."/>
        </authorList>
    </citation>
    <scope>NUCLEOTIDE SEQUENCE [LARGE SCALE GENOMIC DNA]</scope>
</reference>
<keyword evidence="2" id="KW-1185">Reference proteome</keyword>
<sequence length="91" mass="10572">MRGDARSGCFGPRTRETKPRRNVITARELTLRDAGPADARVVYMLDYFFDFLAEFLKIQFVFSTASSRRHIFAGKLSNSQRIRQREINVFP</sequence>
<accession>A0A4C1X0G5</accession>
<dbReference type="EMBL" id="BGZK01000679">
    <property type="protein sequence ID" value="GBP55849.1"/>
    <property type="molecule type" value="Genomic_DNA"/>
</dbReference>
<evidence type="ECO:0000313" key="2">
    <source>
        <dbReference type="Proteomes" id="UP000299102"/>
    </source>
</evidence>
<evidence type="ECO:0000313" key="1">
    <source>
        <dbReference type="EMBL" id="GBP55849.1"/>
    </source>
</evidence>